<evidence type="ECO:0000313" key="1">
    <source>
        <dbReference type="EMBL" id="AJC90388.1"/>
    </source>
</evidence>
<dbReference type="HOGENOM" id="CLU_172378_0_0_7"/>
<name>A0A0A8H8D6_9BACT</name>
<evidence type="ECO:0000313" key="2">
    <source>
        <dbReference type="Proteomes" id="UP000031135"/>
    </source>
</evidence>
<protein>
    <submittedName>
        <fullName evidence="1">Uncharacterized protein</fullName>
    </submittedName>
</protein>
<dbReference type="RefSeq" id="WP_158336819.1">
    <property type="nucleotide sequence ID" value="NZ_CP007772.1"/>
</dbReference>
<dbReference type="KEGG" id="csm:CSUB8521_0517"/>
<dbReference type="EMBL" id="CP007772">
    <property type="protein sequence ID" value="AJC90388.1"/>
    <property type="molecule type" value="Genomic_DNA"/>
</dbReference>
<sequence length="110" mass="12866">MNQELSNILIKHGIILKNTESLDIHVFSKKKKLVCIYGENVSKQHYLILFSFAKSKILTKESLKFENIFQNINQTLKLNFKNYFIFHQALICSKAKEYLATKGIKSYAFM</sequence>
<reference evidence="1 2" key="1">
    <citation type="journal article" date="2014" name="Genome Biol. Evol.">
        <title>Comparative Genomics of the Campylobacter lari Group.</title>
        <authorList>
            <person name="Miller W.G."/>
            <person name="Yee E."/>
            <person name="Chapman M.H."/>
            <person name="Smith T.P."/>
            <person name="Bono J.L."/>
            <person name="Huynh S."/>
            <person name="Parker C.T."/>
            <person name="Vandamme P."/>
            <person name="Luong K."/>
            <person name="Korlach J."/>
        </authorList>
    </citation>
    <scope>NUCLEOTIDE SEQUENCE [LARGE SCALE GENOMIC DNA]</scope>
    <source>
        <strain evidence="1 2">LMG 24374</strain>
    </source>
</reference>
<dbReference type="Proteomes" id="UP000031135">
    <property type="component" value="Chromosome"/>
</dbReference>
<accession>A0A0A8H8D6</accession>
<organism evidence="1 2">
    <name type="scientific">Campylobacter subantarcticus LMG 24374</name>
    <dbReference type="NCBI Taxonomy" id="1388751"/>
    <lineage>
        <taxon>Bacteria</taxon>
        <taxon>Pseudomonadati</taxon>
        <taxon>Campylobacterota</taxon>
        <taxon>Epsilonproteobacteria</taxon>
        <taxon>Campylobacterales</taxon>
        <taxon>Campylobacteraceae</taxon>
        <taxon>Campylobacter</taxon>
    </lineage>
</organism>
<dbReference type="OrthoDB" id="5355866at2"/>
<proteinExistence type="predicted"/>
<dbReference type="AlphaFoldDB" id="A0A0A8H8D6"/>
<gene>
    <name evidence="1" type="ORF">CSUB8521_0517</name>
</gene>